<evidence type="ECO:0000313" key="3">
    <source>
        <dbReference type="Proteomes" id="UP000269097"/>
    </source>
</evidence>
<dbReference type="AlphaFoldDB" id="A0A3G3JUM1"/>
<gene>
    <name evidence="2" type="ORF">EAV92_00445</name>
</gene>
<protein>
    <recommendedName>
        <fullName evidence="4">J domain-containing protein</fullName>
    </recommendedName>
</protein>
<name>A0A3G3JUM1_9BACL</name>
<reference evidence="2 3" key="1">
    <citation type="submission" date="2018-10" db="EMBL/GenBank/DDBJ databases">
        <title>Genome Sequence of Cohnella sp.</title>
        <authorList>
            <person name="Srinivasan S."/>
            <person name="Kim M.K."/>
        </authorList>
    </citation>
    <scope>NUCLEOTIDE SEQUENCE [LARGE SCALE GENOMIC DNA]</scope>
    <source>
        <strain evidence="2 3">18JY8-7</strain>
    </source>
</reference>
<keyword evidence="3" id="KW-1185">Reference proteome</keyword>
<sequence length="274" mass="31499">MDELKQAYETLGLSETASREEVEQRYFLLLKKARSKQTNLDEINRAYNKIVGFESEKASPLEKQSKTSYFFYYYKFHLLAVIIVILVAIFSIKGYVDRKNEEANKPPLDLEVTVFGSFYSTDDSANLLSQNLLRLEPEWKRIDVGVSYIPKEMQSQQDMAMQQKGMLTIMTEKMDLLILDEKNFEQLAKQKAFVPLDSLPLWKDLKSNTDRIRSALAEQDTTAHPYGIDITDSAVFSGSQIDAPGERKILAMRAELPHKDKALDLMRKIIEPLK</sequence>
<keyword evidence="1" id="KW-1133">Transmembrane helix</keyword>
<organism evidence="2 3">
    <name type="scientific">Cohnella candidum</name>
    <dbReference type="NCBI Taxonomy" id="2674991"/>
    <lineage>
        <taxon>Bacteria</taxon>
        <taxon>Bacillati</taxon>
        <taxon>Bacillota</taxon>
        <taxon>Bacilli</taxon>
        <taxon>Bacillales</taxon>
        <taxon>Paenibacillaceae</taxon>
        <taxon>Cohnella</taxon>
    </lineage>
</organism>
<dbReference type="RefSeq" id="WP_123039273.1">
    <property type="nucleotide sequence ID" value="NZ_CP033433.1"/>
</dbReference>
<evidence type="ECO:0000256" key="1">
    <source>
        <dbReference type="SAM" id="Phobius"/>
    </source>
</evidence>
<keyword evidence="1" id="KW-0812">Transmembrane</keyword>
<keyword evidence="1" id="KW-0472">Membrane</keyword>
<dbReference type="Proteomes" id="UP000269097">
    <property type="component" value="Chromosome"/>
</dbReference>
<evidence type="ECO:0000313" key="2">
    <source>
        <dbReference type="EMBL" id="AYQ71209.1"/>
    </source>
</evidence>
<dbReference type="KEGG" id="coh:EAV92_00445"/>
<evidence type="ECO:0008006" key="4">
    <source>
        <dbReference type="Google" id="ProtNLM"/>
    </source>
</evidence>
<feature type="transmembrane region" description="Helical" evidence="1">
    <location>
        <begin position="71"/>
        <end position="92"/>
    </location>
</feature>
<proteinExistence type="predicted"/>
<dbReference type="EMBL" id="CP033433">
    <property type="protein sequence ID" value="AYQ71209.1"/>
    <property type="molecule type" value="Genomic_DNA"/>
</dbReference>
<accession>A0A3G3JUM1</accession>